<evidence type="ECO:0000256" key="1">
    <source>
        <dbReference type="ARBA" id="ARBA00007698"/>
    </source>
</evidence>
<evidence type="ECO:0000256" key="5">
    <source>
        <dbReference type="ARBA" id="ARBA00023274"/>
    </source>
</evidence>
<comment type="caution">
    <text evidence="9">The sequence shown here is derived from an EMBL/GenBank/DDBJ whole genome shotgun (WGS) entry which is preliminary data.</text>
</comment>
<comment type="function">
    <text evidence="7 8">Binds directly to 23S ribosomal RNA and is necessary for the in vitro assembly process of the 50S ribosomal subunit. It is not involved in the protein synthesizing functions of that subunit.</text>
</comment>
<dbReference type="AlphaFoldDB" id="A0A1F5YCE7"/>
<dbReference type="GO" id="GO:1990904">
    <property type="term" value="C:ribonucleoprotein complex"/>
    <property type="evidence" value="ECO:0007669"/>
    <property type="project" value="UniProtKB-KW"/>
</dbReference>
<dbReference type="Proteomes" id="UP000179034">
    <property type="component" value="Unassembled WGS sequence"/>
</dbReference>
<proteinExistence type="inferred from homology"/>
<dbReference type="CDD" id="cd07026">
    <property type="entry name" value="Ribosomal_L20"/>
    <property type="match status" value="1"/>
</dbReference>
<evidence type="ECO:0000313" key="9">
    <source>
        <dbReference type="EMBL" id="OGF97742.1"/>
    </source>
</evidence>
<dbReference type="SUPFAM" id="SSF74731">
    <property type="entry name" value="Ribosomal protein L20"/>
    <property type="match status" value="1"/>
</dbReference>
<dbReference type="InterPro" id="IPR035566">
    <property type="entry name" value="Ribosomal_protein_bL20_C"/>
</dbReference>
<dbReference type="PROSITE" id="PS00937">
    <property type="entry name" value="RIBOSOMAL_L20"/>
    <property type="match status" value="1"/>
</dbReference>
<evidence type="ECO:0000256" key="2">
    <source>
        <dbReference type="ARBA" id="ARBA00022730"/>
    </source>
</evidence>
<dbReference type="Gene3D" id="1.10.1900.20">
    <property type="entry name" value="Ribosomal protein L20"/>
    <property type="match status" value="1"/>
</dbReference>
<keyword evidence="2 7" id="KW-0699">rRNA-binding</keyword>
<dbReference type="Pfam" id="PF00453">
    <property type="entry name" value="Ribosomal_L20"/>
    <property type="match status" value="1"/>
</dbReference>
<dbReference type="GO" id="GO:0019843">
    <property type="term" value="F:rRNA binding"/>
    <property type="evidence" value="ECO:0007669"/>
    <property type="project" value="UniProtKB-UniRule"/>
</dbReference>
<evidence type="ECO:0000256" key="8">
    <source>
        <dbReference type="RuleBase" id="RU000560"/>
    </source>
</evidence>
<evidence type="ECO:0000256" key="3">
    <source>
        <dbReference type="ARBA" id="ARBA00022884"/>
    </source>
</evidence>
<organism evidence="9 10">
    <name type="scientific">Candidatus Glassbacteria bacterium RBG_16_58_8</name>
    <dbReference type="NCBI Taxonomy" id="1817866"/>
    <lineage>
        <taxon>Bacteria</taxon>
        <taxon>Candidatus Glassiibacteriota</taxon>
    </lineage>
</organism>
<dbReference type="GO" id="GO:0005840">
    <property type="term" value="C:ribosome"/>
    <property type="evidence" value="ECO:0007669"/>
    <property type="project" value="UniProtKB-KW"/>
</dbReference>
<dbReference type="InterPro" id="IPR049946">
    <property type="entry name" value="RIBOSOMAL_L20_CS"/>
</dbReference>
<dbReference type="HAMAP" id="MF_00382">
    <property type="entry name" value="Ribosomal_bL20"/>
    <property type="match status" value="1"/>
</dbReference>
<sequence length="119" mass="14022">MTRITSSPAVHKRKKKILEAAKGFRGGRSKLYRSAKENVHRAWAYAYRDRRRRKRDFRRLWIVRINAAARRNGLSYNRFMEGLQRAEVEVNRKVLADLAVSHPEEFTHLTELAKESLNS</sequence>
<name>A0A1F5YCE7_9BACT</name>
<keyword evidence="4 7" id="KW-0689">Ribosomal protein</keyword>
<keyword evidence="3 7" id="KW-0694">RNA-binding</keyword>
<comment type="similarity">
    <text evidence="1 7 8">Belongs to the bacterial ribosomal protein bL20 family.</text>
</comment>
<dbReference type="NCBIfam" id="TIGR01032">
    <property type="entry name" value="rplT_bact"/>
    <property type="match status" value="1"/>
</dbReference>
<dbReference type="InterPro" id="IPR005813">
    <property type="entry name" value="Ribosomal_bL20"/>
</dbReference>
<evidence type="ECO:0000256" key="7">
    <source>
        <dbReference type="HAMAP-Rule" id="MF_00382"/>
    </source>
</evidence>
<gene>
    <name evidence="7" type="primary">rplT</name>
    <name evidence="9" type="ORF">A2Z06_03335</name>
</gene>
<evidence type="ECO:0000256" key="6">
    <source>
        <dbReference type="ARBA" id="ARBA00035172"/>
    </source>
</evidence>
<evidence type="ECO:0000256" key="4">
    <source>
        <dbReference type="ARBA" id="ARBA00022980"/>
    </source>
</evidence>
<accession>A0A1F5YCE7</accession>
<dbReference type="GO" id="GO:0003735">
    <property type="term" value="F:structural constituent of ribosome"/>
    <property type="evidence" value="ECO:0007669"/>
    <property type="project" value="InterPro"/>
</dbReference>
<keyword evidence="5 7" id="KW-0687">Ribonucleoprotein</keyword>
<dbReference type="GO" id="GO:0000027">
    <property type="term" value="P:ribosomal large subunit assembly"/>
    <property type="evidence" value="ECO:0007669"/>
    <property type="project" value="UniProtKB-UniRule"/>
</dbReference>
<evidence type="ECO:0000313" key="10">
    <source>
        <dbReference type="Proteomes" id="UP000179034"/>
    </source>
</evidence>
<dbReference type="GO" id="GO:0006412">
    <property type="term" value="P:translation"/>
    <property type="evidence" value="ECO:0007669"/>
    <property type="project" value="InterPro"/>
</dbReference>
<reference evidence="9 10" key="1">
    <citation type="journal article" date="2016" name="Nat. Commun.">
        <title>Thousands of microbial genomes shed light on interconnected biogeochemical processes in an aquifer system.</title>
        <authorList>
            <person name="Anantharaman K."/>
            <person name="Brown C.T."/>
            <person name="Hug L.A."/>
            <person name="Sharon I."/>
            <person name="Castelle C.J."/>
            <person name="Probst A.J."/>
            <person name="Thomas B.C."/>
            <person name="Singh A."/>
            <person name="Wilkins M.J."/>
            <person name="Karaoz U."/>
            <person name="Brodie E.L."/>
            <person name="Williams K.H."/>
            <person name="Hubbard S.S."/>
            <person name="Banfield J.F."/>
        </authorList>
    </citation>
    <scope>NUCLEOTIDE SEQUENCE [LARGE SCALE GENOMIC DNA]</scope>
</reference>
<dbReference type="PRINTS" id="PR00062">
    <property type="entry name" value="RIBOSOMALL20"/>
</dbReference>
<dbReference type="EMBL" id="MFIW01000061">
    <property type="protein sequence ID" value="OGF97742.1"/>
    <property type="molecule type" value="Genomic_DNA"/>
</dbReference>
<dbReference type="FunFam" id="1.10.1900.20:FF:000001">
    <property type="entry name" value="50S ribosomal protein L20"/>
    <property type="match status" value="1"/>
</dbReference>
<dbReference type="Gene3D" id="6.10.160.10">
    <property type="match status" value="1"/>
</dbReference>
<dbReference type="PANTHER" id="PTHR10986">
    <property type="entry name" value="39S RIBOSOMAL PROTEIN L20"/>
    <property type="match status" value="1"/>
</dbReference>
<protein>
    <recommendedName>
        <fullName evidence="6 7">Large ribosomal subunit protein bL20</fullName>
    </recommendedName>
</protein>